<keyword evidence="1" id="KW-0862">Zinc</keyword>
<organism evidence="3 4">
    <name type="scientific">Ruania alkalisoli</name>
    <dbReference type="NCBI Taxonomy" id="2779775"/>
    <lineage>
        <taxon>Bacteria</taxon>
        <taxon>Bacillati</taxon>
        <taxon>Actinomycetota</taxon>
        <taxon>Actinomycetes</taxon>
        <taxon>Micrococcales</taxon>
        <taxon>Ruaniaceae</taxon>
        <taxon>Ruania</taxon>
    </lineage>
</organism>
<dbReference type="Proteomes" id="UP000593758">
    <property type="component" value="Chromosome"/>
</dbReference>
<dbReference type="GO" id="GO:0016137">
    <property type="term" value="P:glycoside metabolic process"/>
    <property type="evidence" value="ECO:0007669"/>
    <property type="project" value="UniProtKB-ARBA"/>
</dbReference>
<keyword evidence="2" id="KW-0812">Transmembrane</keyword>
<dbReference type="InterPro" id="IPR003737">
    <property type="entry name" value="GlcNAc_PI_deacetylase-related"/>
</dbReference>
<dbReference type="SUPFAM" id="SSF102588">
    <property type="entry name" value="LmbE-like"/>
    <property type="match status" value="1"/>
</dbReference>
<sequence length="299" mass="31653">MHHALTLVLSILVLAAVLTQGEWISRHVRYAPAVRAAAVTIVALLIPANAQALWVAPGSPFAVVVAVASVALLIGYAGAIVLLRFAAPPVAAPRRILAIGAHPDDLELACGGALAKFVDAGHDVHVLVMSRGSVGGDQGERIVEARRGASFLGAQSVVVHDFPDTMLQEVGQGLVAAIEAAITQVCPDVILTHSAHDQHQDHAAVHAATLRAARTQSTILCYESPSVTRDFNPSVFIDIADYLDIKVQAVRMHRDQSGKPYMSAQRLRGVATFRGAQAKRQFAEAYEPVRLLGSAVGDL</sequence>
<dbReference type="GO" id="GO:0016811">
    <property type="term" value="F:hydrolase activity, acting on carbon-nitrogen (but not peptide) bonds, in linear amides"/>
    <property type="evidence" value="ECO:0007669"/>
    <property type="project" value="TreeGrafter"/>
</dbReference>
<gene>
    <name evidence="3" type="ORF">IM660_01455</name>
</gene>
<name>A0A7M1SU51_9MICO</name>
<evidence type="ECO:0000313" key="4">
    <source>
        <dbReference type="Proteomes" id="UP000593758"/>
    </source>
</evidence>
<evidence type="ECO:0000313" key="3">
    <source>
        <dbReference type="EMBL" id="QOR71011.1"/>
    </source>
</evidence>
<feature type="transmembrane region" description="Helical" evidence="2">
    <location>
        <begin position="63"/>
        <end position="87"/>
    </location>
</feature>
<protein>
    <submittedName>
        <fullName evidence="3">PIG-L family deacetylase</fullName>
    </submittedName>
</protein>
<dbReference type="EMBL" id="CP063169">
    <property type="protein sequence ID" value="QOR71011.1"/>
    <property type="molecule type" value="Genomic_DNA"/>
</dbReference>
<dbReference type="Gene3D" id="3.40.50.10320">
    <property type="entry name" value="LmbE-like"/>
    <property type="match status" value="1"/>
</dbReference>
<keyword evidence="2" id="KW-1133">Transmembrane helix</keyword>
<dbReference type="KEGG" id="halt:IM660_01455"/>
<dbReference type="Pfam" id="PF02585">
    <property type="entry name" value="PIG-L"/>
    <property type="match status" value="1"/>
</dbReference>
<reference evidence="3 4" key="1">
    <citation type="submission" date="2020-10" db="EMBL/GenBank/DDBJ databases">
        <title>Haloactinobacterium sp. RN3S43, a bacterium isolated from saline soil.</title>
        <authorList>
            <person name="Sun J.-Q."/>
        </authorList>
    </citation>
    <scope>NUCLEOTIDE SEQUENCE [LARGE SCALE GENOMIC DNA]</scope>
    <source>
        <strain evidence="3 4">RN3S43</strain>
    </source>
</reference>
<keyword evidence="4" id="KW-1185">Reference proteome</keyword>
<feature type="transmembrane region" description="Helical" evidence="2">
    <location>
        <begin position="37"/>
        <end position="56"/>
    </location>
</feature>
<proteinExistence type="predicted"/>
<keyword evidence="2" id="KW-0472">Membrane</keyword>
<accession>A0A7M1SU51</accession>
<dbReference type="AlphaFoldDB" id="A0A7M1SU51"/>
<dbReference type="InterPro" id="IPR024078">
    <property type="entry name" value="LmbE-like_dom_sf"/>
</dbReference>
<evidence type="ECO:0000256" key="1">
    <source>
        <dbReference type="ARBA" id="ARBA00022833"/>
    </source>
</evidence>
<dbReference type="PANTHER" id="PTHR12993:SF11">
    <property type="entry name" value="N-ACETYLGLUCOSAMINYL-PHOSPHATIDYLINOSITOL DE-N-ACETYLASE"/>
    <property type="match status" value="1"/>
</dbReference>
<dbReference type="RefSeq" id="WP_193497680.1">
    <property type="nucleotide sequence ID" value="NZ_CP063169.1"/>
</dbReference>
<evidence type="ECO:0000256" key="2">
    <source>
        <dbReference type="SAM" id="Phobius"/>
    </source>
</evidence>
<dbReference type="PANTHER" id="PTHR12993">
    <property type="entry name" value="N-ACETYLGLUCOSAMINYL-PHOSPHATIDYLINOSITOL DE-N-ACETYLASE-RELATED"/>
    <property type="match status" value="1"/>
</dbReference>